<accession>A0A2T0WCK5</accession>
<dbReference type="Proteomes" id="UP000238157">
    <property type="component" value="Unassembled WGS sequence"/>
</dbReference>
<feature type="compositionally biased region" description="Basic and acidic residues" evidence="1">
    <location>
        <begin position="135"/>
        <end position="152"/>
    </location>
</feature>
<feature type="region of interest" description="Disordered" evidence="1">
    <location>
        <begin position="122"/>
        <end position="152"/>
    </location>
</feature>
<dbReference type="PROSITE" id="PS51257">
    <property type="entry name" value="PROKAR_LIPOPROTEIN"/>
    <property type="match status" value="1"/>
</dbReference>
<comment type="caution">
    <text evidence="3">The sequence shown here is derived from an EMBL/GenBank/DDBJ whole genome shotgun (WGS) entry which is preliminary data.</text>
</comment>
<protein>
    <submittedName>
        <fullName evidence="3">Putative membrane protein</fullName>
    </submittedName>
</protein>
<dbReference type="PANTHER" id="PTHR38593:SF1">
    <property type="entry name" value="BLR2558 PROTEIN"/>
    <property type="match status" value="1"/>
</dbReference>
<evidence type="ECO:0000313" key="4">
    <source>
        <dbReference type="Proteomes" id="UP000238157"/>
    </source>
</evidence>
<evidence type="ECO:0000313" key="3">
    <source>
        <dbReference type="EMBL" id="PRY84386.1"/>
    </source>
</evidence>
<organism evidence="3 4">
    <name type="scientific">Mongoliibacter ruber</name>
    <dbReference type="NCBI Taxonomy" id="1750599"/>
    <lineage>
        <taxon>Bacteria</taxon>
        <taxon>Pseudomonadati</taxon>
        <taxon>Bacteroidota</taxon>
        <taxon>Cytophagia</taxon>
        <taxon>Cytophagales</taxon>
        <taxon>Cyclobacteriaceae</taxon>
        <taxon>Mongoliibacter</taxon>
    </lineage>
</organism>
<feature type="region of interest" description="Disordered" evidence="1">
    <location>
        <begin position="189"/>
        <end position="213"/>
    </location>
</feature>
<proteinExistence type="predicted"/>
<dbReference type="InterPro" id="IPR012347">
    <property type="entry name" value="Ferritin-like"/>
</dbReference>
<dbReference type="InterPro" id="IPR025419">
    <property type="entry name" value="DUF4142"/>
</dbReference>
<feature type="domain" description="DUF4142" evidence="2">
    <location>
        <begin position="69"/>
        <end position="202"/>
    </location>
</feature>
<feature type="compositionally biased region" description="Polar residues" evidence="1">
    <location>
        <begin position="122"/>
        <end position="132"/>
    </location>
</feature>
<reference evidence="3 4" key="1">
    <citation type="submission" date="2018-03" db="EMBL/GenBank/DDBJ databases">
        <title>Genomic Encyclopedia of Archaeal and Bacterial Type Strains, Phase II (KMG-II): from individual species to whole genera.</title>
        <authorList>
            <person name="Goeker M."/>
        </authorList>
    </citation>
    <scope>NUCLEOTIDE SEQUENCE [LARGE SCALE GENOMIC DNA]</scope>
    <source>
        <strain evidence="3 4">DSM 27929</strain>
    </source>
</reference>
<dbReference type="PANTHER" id="PTHR38593">
    <property type="entry name" value="BLR2558 PROTEIN"/>
    <property type="match status" value="1"/>
</dbReference>
<name>A0A2T0WCK5_9BACT</name>
<evidence type="ECO:0000259" key="2">
    <source>
        <dbReference type="Pfam" id="PF13628"/>
    </source>
</evidence>
<gene>
    <name evidence="3" type="ORF">CLW00_12115</name>
</gene>
<dbReference type="EMBL" id="PVTR01000021">
    <property type="protein sequence ID" value="PRY84386.1"/>
    <property type="molecule type" value="Genomic_DNA"/>
</dbReference>
<feature type="compositionally biased region" description="Basic and acidic residues" evidence="1">
    <location>
        <begin position="199"/>
        <end position="213"/>
    </location>
</feature>
<sequence>MNQKPTYNMKNLINIKSILSLFLYAAGAILLVSSCSENNTRDSKAEAREDNVRKLAANDTTASVIEDDNDYNFLVKAAEMQMEMISLGQLAQQKGTSSNVKELGKMMEEEHTKSLNEINTLAQSKSVSLPTSETEDSRDAHKDLNDQNGNDFEKDYCKRMVDRHEDAIDLYENAVEGSEDPQVRAYASEKLPTLRTHLKNAEDSKERSDNNKS</sequence>
<dbReference type="Gene3D" id="1.20.1260.10">
    <property type="match status" value="1"/>
</dbReference>
<dbReference type="OrthoDB" id="883203at2"/>
<keyword evidence="4" id="KW-1185">Reference proteome</keyword>
<dbReference type="Pfam" id="PF13628">
    <property type="entry name" value="DUF4142"/>
    <property type="match status" value="1"/>
</dbReference>
<evidence type="ECO:0000256" key="1">
    <source>
        <dbReference type="SAM" id="MobiDB-lite"/>
    </source>
</evidence>
<dbReference type="AlphaFoldDB" id="A0A2T0WCK5"/>